<dbReference type="KEGG" id="kan:IMCC3317_26710"/>
<protein>
    <submittedName>
        <fullName evidence="1">Uncharacterized protein</fullName>
    </submittedName>
</protein>
<dbReference type="EMBL" id="CP019288">
    <property type="protein sequence ID" value="QHI37292.1"/>
    <property type="molecule type" value="Genomic_DNA"/>
</dbReference>
<dbReference type="AlphaFoldDB" id="A0A7L4ZL03"/>
<dbReference type="Proteomes" id="UP000464657">
    <property type="component" value="Chromosome"/>
</dbReference>
<keyword evidence="2" id="KW-1185">Reference proteome</keyword>
<evidence type="ECO:0000313" key="1">
    <source>
        <dbReference type="EMBL" id="QHI37292.1"/>
    </source>
</evidence>
<accession>A0A7L4ZL03</accession>
<organism evidence="1 2">
    <name type="scientific">Kordia antarctica</name>
    <dbReference type="NCBI Taxonomy" id="1218801"/>
    <lineage>
        <taxon>Bacteria</taxon>
        <taxon>Pseudomonadati</taxon>
        <taxon>Bacteroidota</taxon>
        <taxon>Flavobacteriia</taxon>
        <taxon>Flavobacteriales</taxon>
        <taxon>Flavobacteriaceae</taxon>
        <taxon>Kordia</taxon>
    </lineage>
</organism>
<evidence type="ECO:0000313" key="2">
    <source>
        <dbReference type="Proteomes" id="UP000464657"/>
    </source>
</evidence>
<proteinExistence type="predicted"/>
<dbReference type="RefSeq" id="WP_160129933.1">
    <property type="nucleotide sequence ID" value="NZ_CP019288.1"/>
</dbReference>
<reference evidence="1 2" key="1">
    <citation type="journal article" date="2013" name="Int. J. Syst. Evol. Microbiol.">
        <title>Kordia antarctica sp. nov., isolated from Antarctic seawater.</title>
        <authorList>
            <person name="Baek K."/>
            <person name="Choi A."/>
            <person name="Kang I."/>
            <person name="Lee K."/>
            <person name="Cho J.C."/>
        </authorList>
    </citation>
    <scope>NUCLEOTIDE SEQUENCE [LARGE SCALE GENOMIC DNA]</scope>
    <source>
        <strain evidence="1 2">IMCC3317</strain>
    </source>
</reference>
<sequence>MEQNNIFMPRDRRDINKNVYTFLHLEESDTYQILHNETDNDGINKFQLYGRFIGEKFLTENKETVFLVKEVNFKLINIIQNQAVIQYGFDSIRVDGTDDKGIMNITANLKEIPYDEEFEKNTHHRLIDQPFKVKLNQKIDYHLHTSYPKLILRNGIPCNTVAYFSI</sequence>
<gene>
    <name evidence="1" type="ORF">IMCC3317_26710</name>
</gene>
<name>A0A7L4ZL03_9FLAO</name>